<dbReference type="PANTHER" id="PTHR45689">
    <property type="entry name" value="I[[H]] CHANNEL, ISOFORM E"/>
    <property type="match status" value="1"/>
</dbReference>
<evidence type="ECO:0000313" key="4">
    <source>
        <dbReference type="WBParaSite" id="maker-uti_cns_0000104-snap-gene-0.5-mRNA-1"/>
    </source>
</evidence>
<dbReference type="InterPro" id="IPR018490">
    <property type="entry name" value="cNMP-bd_dom_sf"/>
</dbReference>
<sequence>ICLLTNARRVASVRAETYCNLYSLERENFLSVLDNYPLMRRTMESVAAERLSKIGQNPQLQPRADLKEELNLVKEIVDQAAAAAAEEADSTDNSDDCDGAIPDADPDASLPAKAVMGGDYIVRSGVDYTAESGGRTVLVAADATTSNSSRGQQQENQEGDESQAQQVELEPLSSPPPYATTTTCRVEINHE</sequence>
<dbReference type="Proteomes" id="UP000095280">
    <property type="component" value="Unplaced"/>
</dbReference>
<dbReference type="GO" id="GO:0098855">
    <property type="term" value="C:HCN channel complex"/>
    <property type="evidence" value="ECO:0007669"/>
    <property type="project" value="TreeGrafter"/>
</dbReference>
<feature type="compositionally biased region" description="Acidic residues" evidence="1">
    <location>
        <begin position="86"/>
        <end position="98"/>
    </location>
</feature>
<dbReference type="Gene3D" id="2.60.120.10">
    <property type="entry name" value="Jelly Rolls"/>
    <property type="match status" value="1"/>
</dbReference>
<proteinExistence type="predicted"/>
<keyword evidence="3" id="KW-1185">Reference proteome</keyword>
<dbReference type="SUPFAM" id="SSF51206">
    <property type="entry name" value="cAMP-binding domain-like"/>
    <property type="match status" value="1"/>
</dbReference>
<name>A0A1I8FVC5_9PLAT</name>
<evidence type="ECO:0000259" key="2">
    <source>
        <dbReference type="PROSITE" id="PS50042"/>
    </source>
</evidence>
<feature type="domain" description="Cyclic nucleotide-binding" evidence="2">
    <location>
        <begin position="1"/>
        <end position="50"/>
    </location>
</feature>
<organism evidence="3 4">
    <name type="scientific">Macrostomum lignano</name>
    <dbReference type="NCBI Taxonomy" id="282301"/>
    <lineage>
        <taxon>Eukaryota</taxon>
        <taxon>Metazoa</taxon>
        <taxon>Spiralia</taxon>
        <taxon>Lophotrochozoa</taxon>
        <taxon>Platyhelminthes</taxon>
        <taxon>Rhabditophora</taxon>
        <taxon>Macrostomorpha</taxon>
        <taxon>Macrostomida</taxon>
        <taxon>Macrostomidae</taxon>
        <taxon>Macrostomum</taxon>
    </lineage>
</organism>
<accession>A0A1I8FVC5</accession>
<dbReference type="PANTHER" id="PTHR45689:SF5">
    <property type="entry name" value="I[[H]] CHANNEL, ISOFORM E"/>
    <property type="match status" value="1"/>
</dbReference>
<dbReference type="CDD" id="cd00038">
    <property type="entry name" value="CAP_ED"/>
    <property type="match status" value="1"/>
</dbReference>
<dbReference type="InterPro" id="IPR000595">
    <property type="entry name" value="cNMP-bd_dom"/>
</dbReference>
<dbReference type="InterPro" id="IPR051413">
    <property type="entry name" value="K/Na_HCN_channel"/>
</dbReference>
<dbReference type="GO" id="GO:0003254">
    <property type="term" value="P:regulation of membrane depolarization"/>
    <property type="evidence" value="ECO:0007669"/>
    <property type="project" value="TreeGrafter"/>
</dbReference>
<dbReference type="GO" id="GO:0035725">
    <property type="term" value="P:sodium ion transmembrane transport"/>
    <property type="evidence" value="ECO:0007669"/>
    <property type="project" value="TreeGrafter"/>
</dbReference>
<protein>
    <submittedName>
        <fullName evidence="4">Cyclic nucleotide-binding domain-containing protein</fullName>
    </submittedName>
</protein>
<feature type="region of interest" description="Disordered" evidence="1">
    <location>
        <begin position="141"/>
        <end position="191"/>
    </location>
</feature>
<evidence type="ECO:0000313" key="3">
    <source>
        <dbReference type="Proteomes" id="UP000095280"/>
    </source>
</evidence>
<dbReference type="WBParaSite" id="maker-uti_cns_0000104-snap-gene-0.5-mRNA-1">
    <property type="protein sequence ID" value="maker-uti_cns_0000104-snap-gene-0.5-mRNA-1"/>
    <property type="gene ID" value="maker-uti_cns_0000104-snap-gene-0.5"/>
</dbReference>
<evidence type="ECO:0000256" key="1">
    <source>
        <dbReference type="SAM" id="MobiDB-lite"/>
    </source>
</evidence>
<dbReference type="InterPro" id="IPR014710">
    <property type="entry name" value="RmlC-like_jellyroll"/>
</dbReference>
<feature type="region of interest" description="Disordered" evidence="1">
    <location>
        <begin position="83"/>
        <end position="110"/>
    </location>
</feature>
<dbReference type="PROSITE" id="PS50042">
    <property type="entry name" value="CNMP_BINDING_3"/>
    <property type="match status" value="1"/>
</dbReference>
<dbReference type="AlphaFoldDB" id="A0A1I8FVC5"/>
<feature type="compositionally biased region" description="Polar residues" evidence="1">
    <location>
        <begin position="143"/>
        <end position="166"/>
    </location>
</feature>
<reference evidence="4" key="1">
    <citation type="submission" date="2016-11" db="UniProtKB">
        <authorList>
            <consortium name="WormBaseParasite"/>
        </authorList>
    </citation>
    <scope>IDENTIFICATION</scope>
</reference>
<dbReference type="GO" id="GO:0005249">
    <property type="term" value="F:voltage-gated potassium channel activity"/>
    <property type="evidence" value="ECO:0007669"/>
    <property type="project" value="TreeGrafter"/>
</dbReference>